<protein>
    <submittedName>
        <fullName evidence="2">Uncharacterized protein</fullName>
    </submittedName>
</protein>
<feature type="compositionally biased region" description="Low complexity" evidence="1">
    <location>
        <begin position="575"/>
        <end position="593"/>
    </location>
</feature>
<dbReference type="RefSeq" id="XP_002951293.1">
    <property type="nucleotide sequence ID" value="XM_002951247.1"/>
</dbReference>
<gene>
    <name evidence="2" type="ORF">VOLCADRAFT_105043</name>
</gene>
<dbReference type="GeneID" id="9615453"/>
<dbReference type="InParanoid" id="D8TY11"/>
<feature type="compositionally biased region" description="Acidic residues" evidence="1">
    <location>
        <begin position="891"/>
        <end position="905"/>
    </location>
</feature>
<feature type="region of interest" description="Disordered" evidence="1">
    <location>
        <begin position="789"/>
        <end position="847"/>
    </location>
</feature>
<feature type="region of interest" description="Disordered" evidence="1">
    <location>
        <begin position="165"/>
        <end position="187"/>
    </location>
</feature>
<accession>D8TY11</accession>
<dbReference type="KEGG" id="vcn:VOLCADRAFT_105043"/>
<feature type="compositionally biased region" description="Low complexity" evidence="1">
    <location>
        <begin position="828"/>
        <end position="844"/>
    </location>
</feature>
<feature type="compositionally biased region" description="Pro residues" evidence="1">
    <location>
        <begin position="172"/>
        <end position="181"/>
    </location>
</feature>
<feature type="region of interest" description="Disordered" evidence="1">
    <location>
        <begin position="512"/>
        <end position="607"/>
    </location>
</feature>
<dbReference type="EMBL" id="GL378344">
    <property type="protein sequence ID" value="EFJ47469.1"/>
    <property type="molecule type" value="Genomic_DNA"/>
</dbReference>
<evidence type="ECO:0000256" key="1">
    <source>
        <dbReference type="SAM" id="MobiDB-lite"/>
    </source>
</evidence>
<feature type="region of interest" description="Disordered" evidence="1">
    <location>
        <begin position="56"/>
        <end position="113"/>
    </location>
</feature>
<feature type="region of interest" description="Disordered" evidence="1">
    <location>
        <begin position="367"/>
        <end position="386"/>
    </location>
</feature>
<feature type="compositionally biased region" description="Low complexity" evidence="1">
    <location>
        <begin position="234"/>
        <end position="243"/>
    </location>
</feature>
<dbReference type="Proteomes" id="UP000001058">
    <property type="component" value="Unassembled WGS sequence"/>
</dbReference>
<proteinExistence type="predicted"/>
<feature type="region of interest" description="Disordered" evidence="1">
    <location>
        <begin position="885"/>
        <end position="905"/>
    </location>
</feature>
<dbReference type="OrthoDB" id="552287at2759"/>
<evidence type="ECO:0000313" key="2">
    <source>
        <dbReference type="EMBL" id="EFJ47469.1"/>
    </source>
</evidence>
<feature type="compositionally biased region" description="Low complexity" evidence="1">
    <location>
        <begin position="370"/>
        <end position="379"/>
    </location>
</feature>
<feature type="compositionally biased region" description="Low complexity" evidence="1">
    <location>
        <begin position="85"/>
        <end position="98"/>
    </location>
</feature>
<organism evidence="3">
    <name type="scientific">Volvox carteri f. nagariensis</name>
    <dbReference type="NCBI Taxonomy" id="3068"/>
    <lineage>
        <taxon>Eukaryota</taxon>
        <taxon>Viridiplantae</taxon>
        <taxon>Chlorophyta</taxon>
        <taxon>core chlorophytes</taxon>
        <taxon>Chlorophyceae</taxon>
        <taxon>CS clade</taxon>
        <taxon>Chlamydomonadales</taxon>
        <taxon>Volvocaceae</taxon>
        <taxon>Volvox</taxon>
    </lineage>
</organism>
<evidence type="ECO:0000313" key="3">
    <source>
        <dbReference type="Proteomes" id="UP000001058"/>
    </source>
</evidence>
<sequence>MQFPLKKTVDACSPNNINKNCGTSHIIPARPNSINSTTHYLPAVLQYDRVVRALPGKASGDTSGRGFSESEESDARQSADVSWWQAEDQQTDEAQTQQRQHMGQLSRTPVLPRTRRLTPFPRIQDPDAASPAIAAAASTATAAAGLNPSSSLLAGGNSAGADANPFSARMLMPPPSLPPASSPAAAASPHSRAFGVLSTAMSVLAVGAYVYTLVRRRQAEDATSGGSGGPMGQKAPAAMPGVAPAGGGSVPPPPKASKRPGAGSGLFRPTTATQTASARPPAVASTAAAAVPAVATPPAAAPATNPAEVTAATAPRSAAAAAGPEQPPTSPPRESGWWRRLGRVYYISFGAQYGLVPRIRLDGTAGTLPGSSSSSNTSRGRGGSSSAVLAAFEDPADAEYVANALWEDLVQSGTQPPGPRPPGLGVLSAAPIFLEDLAAMRGAPVEVVPSDGLRKDIQLSGPQLEMVLAALIRGLPAEAAEAQAERMLYEAAAAAAAAEAAPAAATAGSISQSPSAAISGSSSGSSSATRGTRSGGLPARLVEQRRGPKIKLPSKFDFPGFDVEEAQQQERREVTTTPAPQQATSTAAPATATGVSQAAAPPPPSAVGALPPTGPLQPALPPLPQAVVVPPQPAQRPASVRIPPGTGDVSCQMPQPSLQKQRPGCGLYLPRIAGMGPTDAAIEAALSALEAEVEGADDKLLEEYYSIFNKAPSDQPSAEPAAKDSTTMTDPASLVTPLNLVSSSSSNAAGGDFAARADGGSSSSSSKVGARRAWGAWKANRRIQEAEATLLSKSGTRAVTLPPPPPPAVAARQSPASPLSPAAPPPAAGDAGAAAGSTESGSGAVTEDGVVVVSKRVGSTRPPKVVEAPEARQDRVKEALRVFSELGSGTGDEEEQGEESGEMDEQLFGRSASLLAGGRRPWWQQRFQALFLPTIGYTDGSMGFMQQLHLFVVNVSLSGDRRDMRVLAFEDRTDCTACLTLMAQWPEYEGSEPRMSMMPTDRLLQQLQDIYDSQALRSGSILARCAAVVVDFDFDRNFCIEKLTFSLPHVPHVPGSTPLHPTRGPSSDLNNGVNRPRGLAVFRRGKLPMRPGMGPEEFVQVVVYQHAAQVALARTGYGFNA</sequence>
<dbReference type="AlphaFoldDB" id="D8TY11"/>
<feature type="region of interest" description="Disordered" evidence="1">
    <location>
        <begin position="221"/>
        <end position="283"/>
    </location>
</feature>
<reference evidence="2 3" key="1">
    <citation type="journal article" date="2010" name="Science">
        <title>Genomic analysis of organismal complexity in the multicellular green alga Volvox carteri.</title>
        <authorList>
            <person name="Prochnik S.E."/>
            <person name="Umen J."/>
            <person name="Nedelcu A.M."/>
            <person name="Hallmann A."/>
            <person name="Miller S.M."/>
            <person name="Nishii I."/>
            <person name="Ferris P."/>
            <person name="Kuo A."/>
            <person name="Mitros T."/>
            <person name="Fritz-Laylin L.K."/>
            <person name="Hellsten U."/>
            <person name="Chapman J."/>
            <person name="Simakov O."/>
            <person name="Rensing S.A."/>
            <person name="Terry A."/>
            <person name="Pangilinan J."/>
            <person name="Kapitonov V."/>
            <person name="Jurka J."/>
            <person name="Salamov A."/>
            <person name="Shapiro H."/>
            <person name="Schmutz J."/>
            <person name="Grimwood J."/>
            <person name="Lindquist E."/>
            <person name="Lucas S."/>
            <person name="Grigoriev I.V."/>
            <person name="Schmitt R."/>
            <person name="Kirk D."/>
            <person name="Rokhsar D.S."/>
        </authorList>
    </citation>
    <scope>NUCLEOTIDE SEQUENCE [LARGE SCALE GENOMIC DNA]</scope>
    <source>
        <strain evidence="3">f. Nagariensis / Eve</strain>
    </source>
</reference>
<keyword evidence="3" id="KW-1185">Reference proteome</keyword>
<feature type="compositionally biased region" description="Low complexity" evidence="1">
    <location>
        <begin position="512"/>
        <end position="536"/>
    </location>
</feature>
<feature type="region of interest" description="Disordered" evidence="1">
    <location>
        <begin position="297"/>
        <end position="336"/>
    </location>
</feature>
<name>D8TY11_VOLCA</name>
<feature type="region of interest" description="Disordered" evidence="1">
    <location>
        <begin position="711"/>
        <end position="731"/>
    </location>
</feature>
<feature type="compositionally biased region" description="Low complexity" evidence="1">
    <location>
        <begin position="809"/>
        <end position="820"/>
    </location>
</feature>
<feature type="compositionally biased region" description="Low complexity" evidence="1">
    <location>
        <begin position="297"/>
        <end position="322"/>
    </location>
</feature>
<feature type="region of interest" description="Disordered" evidence="1">
    <location>
        <begin position="1056"/>
        <end position="1075"/>
    </location>
</feature>
<feature type="compositionally biased region" description="Polar residues" evidence="1">
    <location>
        <begin position="1064"/>
        <end position="1073"/>
    </location>
</feature>